<accession>A0A0M3AVH7</accession>
<dbReference type="RefSeq" id="WP_046762794.1">
    <property type="nucleotide sequence ID" value="NZ_LBIC01000003.1"/>
</dbReference>
<dbReference type="AlphaFoldDB" id="A0A0M3AVH7"/>
<evidence type="ECO:0000313" key="3">
    <source>
        <dbReference type="Proteomes" id="UP000033874"/>
    </source>
</evidence>
<dbReference type="EMBL" id="LBIC01000003">
    <property type="protein sequence ID" value="KKW92579.1"/>
    <property type="molecule type" value="Genomic_DNA"/>
</dbReference>
<dbReference type="Proteomes" id="UP000033874">
    <property type="component" value="Unassembled WGS sequence"/>
</dbReference>
<keyword evidence="3" id="KW-1185">Reference proteome</keyword>
<protein>
    <recommendedName>
        <fullName evidence="4">Tetratricopeptide repeat family protein</fullName>
    </recommendedName>
</protein>
<sequence>MNMRFVTPVALALTLALAGGAVSAPAFAAKKEEKKGSAPKLNVSPDVVKALQTAQQAAEKQDFAGAKAALADADSKAKSNDDKYQIGAIKLNTSITSKDAAMQSEALTQMLDSGLTPPEQAGQFNAVAADQALQAKNYDLAITRAKAAAAAGYKAEAVNVTLAQAYFGKAGTANPSVEPQRSLNQQGLAALKAAADATKAAGGQVPAQWYQIGVSRAATAKLPEVTEWAKQAYQAAPNGENLRTLVRLFQQANPNISNRENLDVLRLMATSGGLVLAQDYLEYAEMASKTGIYGEVKSAIDAGRSKGVLNASQGGDLYQPAVAKIAGDKGSLGSAEADAKKAANGKIAAATADAYLGYGDYAKASAMFELAKQKGGVDADEINTRMGIAKALGGDNVSAKAAFQSVQAGSRKQIADLWLAYLATKA</sequence>
<dbReference type="STRING" id="56193.YP76_06455"/>
<feature type="signal peptide" evidence="1">
    <location>
        <begin position="1"/>
        <end position="28"/>
    </location>
</feature>
<feature type="chain" id="PRO_5005650638" description="Tetratricopeptide repeat family protein" evidence="1">
    <location>
        <begin position="29"/>
        <end position="426"/>
    </location>
</feature>
<dbReference type="PATRIC" id="fig|56193.3.peg.1336"/>
<evidence type="ECO:0000313" key="2">
    <source>
        <dbReference type="EMBL" id="KKW92579.1"/>
    </source>
</evidence>
<gene>
    <name evidence="2" type="ORF">YP76_06455</name>
</gene>
<evidence type="ECO:0008006" key="4">
    <source>
        <dbReference type="Google" id="ProtNLM"/>
    </source>
</evidence>
<proteinExistence type="predicted"/>
<keyword evidence="1" id="KW-0732">Signal</keyword>
<name>A0A0M3AVH7_9SPHN</name>
<evidence type="ECO:0000256" key="1">
    <source>
        <dbReference type="SAM" id="SignalP"/>
    </source>
</evidence>
<reference evidence="2 3" key="1">
    <citation type="submission" date="2015-04" db="EMBL/GenBank/DDBJ databases">
        <title>Genome sequence of aromatic hydrocarbons-degrading Sphingobium chungbukense DJ77.</title>
        <authorList>
            <person name="Kim Y.-C."/>
            <person name="Chae J.-C."/>
        </authorList>
    </citation>
    <scope>NUCLEOTIDE SEQUENCE [LARGE SCALE GENOMIC DNA]</scope>
    <source>
        <strain evidence="2 3">DJ77</strain>
    </source>
</reference>
<comment type="caution">
    <text evidence="2">The sequence shown here is derived from an EMBL/GenBank/DDBJ whole genome shotgun (WGS) entry which is preliminary data.</text>
</comment>
<organism evidence="2 3">
    <name type="scientific">Sphingobium chungbukense</name>
    <dbReference type="NCBI Taxonomy" id="56193"/>
    <lineage>
        <taxon>Bacteria</taxon>
        <taxon>Pseudomonadati</taxon>
        <taxon>Pseudomonadota</taxon>
        <taxon>Alphaproteobacteria</taxon>
        <taxon>Sphingomonadales</taxon>
        <taxon>Sphingomonadaceae</taxon>
        <taxon>Sphingobium</taxon>
    </lineage>
</organism>